<dbReference type="InterPro" id="IPR009057">
    <property type="entry name" value="Homeodomain-like_sf"/>
</dbReference>
<evidence type="ECO:0000259" key="10">
    <source>
        <dbReference type="PROSITE" id="PS50071"/>
    </source>
</evidence>
<keyword evidence="4 7" id="KW-0238">DNA-binding</keyword>
<feature type="DNA-binding region" description="Homeobox" evidence="7">
    <location>
        <begin position="80"/>
        <end position="139"/>
    </location>
</feature>
<dbReference type="Pfam" id="PF12407">
    <property type="entry name" value="Abdominal-A"/>
    <property type="match status" value="1"/>
</dbReference>
<dbReference type="PANTHER" id="PTHR45659:SF4">
    <property type="entry name" value="HOMEOBOX PROTEIN ABDOMINAL-A"/>
    <property type="match status" value="1"/>
</dbReference>
<dbReference type="PROSITE" id="PS00027">
    <property type="entry name" value="HOMEOBOX_1"/>
    <property type="match status" value="1"/>
</dbReference>
<dbReference type="InterPro" id="IPR001356">
    <property type="entry name" value="HD"/>
</dbReference>
<dbReference type="InterPro" id="IPR017970">
    <property type="entry name" value="Homeobox_CS"/>
</dbReference>
<dbReference type="SMART" id="SM00389">
    <property type="entry name" value="HOX"/>
    <property type="match status" value="1"/>
</dbReference>
<dbReference type="FunFam" id="1.10.10.60:FF:000193">
    <property type="entry name" value="Ultrabithorax, isoform C"/>
    <property type="match status" value="1"/>
</dbReference>
<keyword evidence="12" id="KW-1185">Reference proteome</keyword>
<dbReference type="AlphaFoldDB" id="A0A836FZI9"/>
<evidence type="ECO:0000256" key="7">
    <source>
        <dbReference type="PROSITE-ProRule" id="PRU00108"/>
    </source>
</evidence>
<feature type="non-terminal residue" evidence="11">
    <location>
        <position position="1"/>
    </location>
</feature>
<evidence type="ECO:0000313" key="11">
    <source>
        <dbReference type="EMBL" id="KAG5336625.1"/>
    </source>
</evidence>
<dbReference type="GO" id="GO:0009952">
    <property type="term" value="P:anterior/posterior pattern specification"/>
    <property type="evidence" value="ECO:0007669"/>
    <property type="project" value="TreeGrafter"/>
</dbReference>
<dbReference type="GO" id="GO:0000122">
    <property type="term" value="P:negative regulation of transcription by RNA polymerase II"/>
    <property type="evidence" value="ECO:0007669"/>
    <property type="project" value="TreeGrafter"/>
</dbReference>
<comment type="similarity">
    <text evidence="2">Belongs to the Antp homeobox family.</text>
</comment>
<evidence type="ECO:0000256" key="1">
    <source>
        <dbReference type="ARBA" id="ARBA00004123"/>
    </source>
</evidence>
<keyword evidence="6 7" id="KW-0539">Nucleus</keyword>
<evidence type="ECO:0000256" key="3">
    <source>
        <dbReference type="ARBA" id="ARBA00022473"/>
    </source>
</evidence>
<dbReference type="PROSITE" id="PS50071">
    <property type="entry name" value="HOMEOBOX_2"/>
    <property type="match status" value="1"/>
</dbReference>
<dbReference type="GO" id="GO:0000981">
    <property type="term" value="F:DNA-binding transcription factor activity, RNA polymerase II-specific"/>
    <property type="evidence" value="ECO:0007669"/>
    <property type="project" value="InterPro"/>
</dbReference>
<dbReference type="GO" id="GO:0005634">
    <property type="term" value="C:nucleus"/>
    <property type="evidence" value="ECO:0007669"/>
    <property type="project" value="UniProtKB-SubCell"/>
</dbReference>
<dbReference type="PRINTS" id="PR00024">
    <property type="entry name" value="HOMEOBOX"/>
</dbReference>
<evidence type="ECO:0000256" key="9">
    <source>
        <dbReference type="SAM" id="MobiDB-lite"/>
    </source>
</evidence>
<evidence type="ECO:0000256" key="2">
    <source>
        <dbReference type="ARBA" id="ARBA00009107"/>
    </source>
</evidence>
<comment type="subcellular location">
    <subcellularLocation>
        <location evidence="1 7 8">Nucleus</location>
    </subcellularLocation>
</comment>
<evidence type="ECO:0000313" key="12">
    <source>
        <dbReference type="Proteomes" id="UP000669903"/>
    </source>
</evidence>
<evidence type="ECO:0000256" key="4">
    <source>
        <dbReference type="ARBA" id="ARBA00023125"/>
    </source>
</evidence>
<name>A0A836FZI9_9HYME</name>
<evidence type="ECO:0000256" key="6">
    <source>
        <dbReference type="ARBA" id="ARBA00023242"/>
    </source>
</evidence>
<reference evidence="11" key="1">
    <citation type="submission" date="2020-03" db="EMBL/GenBank/DDBJ databases">
        <title>Relaxed selection underlies rapid genomic changes in the transitions from sociality to social parasitism in ants.</title>
        <authorList>
            <person name="Bi X."/>
        </authorList>
    </citation>
    <scope>NUCLEOTIDE SEQUENCE</scope>
    <source>
        <strain evidence="11">BGI-DK2014a</strain>
        <tissue evidence="11">Whole body</tissue>
    </source>
</reference>
<protein>
    <submittedName>
        <fullName evidence="11">ABDA protein</fullName>
    </submittedName>
</protein>
<dbReference type="CDD" id="cd00086">
    <property type="entry name" value="homeodomain"/>
    <property type="match status" value="1"/>
</dbReference>
<dbReference type="PANTHER" id="PTHR45659">
    <property type="entry name" value="HOMEOBOX PROTEIN HOX"/>
    <property type="match status" value="1"/>
</dbReference>
<sequence>MENGPLAGAIITKCGRLHNTTTSNSERFDGARYRPLAMDIQGKDRRARRHRDGGKRGTETIEWSQKLDFLTFSGPNGCPRRRGRQTYTRFQTLELEKEFHFNHYLTRRRRIEIAHALCLTERQIKIWFQNRRMKLKKELRAVKEINEQARREREEQDMMKKQQAEKQAKLQQEQQSAALQHQQQHHVSGLEKTQSDLLKAVSKVPT</sequence>
<feature type="domain" description="Homeobox" evidence="10">
    <location>
        <begin position="78"/>
        <end position="138"/>
    </location>
</feature>
<feature type="compositionally biased region" description="Basic and acidic residues" evidence="9">
    <location>
        <begin position="150"/>
        <end position="168"/>
    </location>
</feature>
<accession>A0A836FZI9</accession>
<feature type="region of interest" description="Disordered" evidence="9">
    <location>
        <begin position="150"/>
        <end position="206"/>
    </location>
</feature>
<dbReference type="SUPFAM" id="SSF46689">
    <property type="entry name" value="Homeodomain-like"/>
    <property type="match status" value="1"/>
</dbReference>
<dbReference type="GO" id="GO:0000978">
    <property type="term" value="F:RNA polymerase II cis-regulatory region sequence-specific DNA binding"/>
    <property type="evidence" value="ECO:0007669"/>
    <property type="project" value="TreeGrafter"/>
</dbReference>
<dbReference type="InterPro" id="IPR022132">
    <property type="entry name" value="Abdominal-A"/>
</dbReference>
<gene>
    <name evidence="11" type="primary">Abda_1</name>
    <name evidence="11" type="ORF">G6Z76_0002444</name>
</gene>
<dbReference type="Pfam" id="PF00046">
    <property type="entry name" value="Homeodomain"/>
    <property type="match status" value="1"/>
</dbReference>
<evidence type="ECO:0000256" key="5">
    <source>
        <dbReference type="ARBA" id="ARBA00023155"/>
    </source>
</evidence>
<feature type="compositionally biased region" description="Low complexity" evidence="9">
    <location>
        <begin position="169"/>
        <end position="182"/>
    </location>
</feature>
<comment type="caution">
    <text evidence="11">The sequence shown here is derived from an EMBL/GenBank/DDBJ whole genome shotgun (WGS) entry which is preliminary data.</text>
</comment>
<keyword evidence="3" id="KW-0217">Developmental protein</keyword>
<proteinExistence type="inferred from homology"/>
<dbReference type="InterPro" id="IPR050296">
    <property type="entry name" value="Antp_homeobox"/>
</dbReference>
<dbReference type="InterPro" id="IPR020479">
    <property type="entry name" value="HD_metazoa"/>
</dbReference>
<keyword evidence="5 7" id="KW-0371">Homeobox</keyword>
<feature type="non-terminal residue" evidence="11">
    <location>
        <position position="206"/>
    </location>
</feature>
<evidence type="ECO:0000256" key="8">
    <source>
        <dbReference type="RuleBase" id="RU000682"/>
    </source>
</evidence>
<dbReference type="Proteomes" id="UP000669903">
    <property type="component" value="Unassembled WGS sequence"/>
</dbReference>
<organism evidence="11 12">
    <name type="scientific">Acromyrmex charruanus</name>
    <dbReference type="NCBI Taxonomy" id="2715315"/>
    <lineage>
        <taxon>Eukaryota</taxon>
        <taxon>Metazoa</taxon>
        <taxon>Ecdysozoa</taxon>
        <taxon>Arthropoda</taxon>
        <taxon>Hexapoda</taxon>
        <taxon>Insecta</taxon>
        <taxon>Pterygota</taxon>
        <taxon>Neoptera</taxon>
        <taxon>Endopterygota</taxon>
        <taxon>Hymenoptera</taxon>
        <taxon>Apocrita</taxon>
        <taxon>Aculeata</taxon>
        <taxon>Formicoidea</taxon>
        <taxon>Formicidae</taxon>
        <taxon>Myrmicinae</taxon>
        <taxon>Acromyrmex</taxon>
    </lineage>
</organism>
<dbReference type="EMBL" id="JAANIC010004024">
    <property type="protein sequence ID" value="KAG5336625.1"/>
    <property type="molecule type" value="Genomic_DNA"/>
</dbReference>
<dbReference type="Gene3D" id="1.10.10.60">
    <property type="entry name" value="Homeodomain-like"/>
    <property type="match status" value="1"/>
</dbReference>